<dbReference type="InterPro" id="IPR015943">
    <property type="entry name" value="WD40/YVTN_repeat-like_dom_sf"/>
</dbReference>
<evidence type="ECO:0000313" key="5">
    <source>
        <dbReference type="Proteomes" id="UP000823388"/>
    </source>
</evidence>
<feature type="domain" description="At4g14310 8-bladed propeller" evidence="3">
    <location>
        <begin position="743"/>
        <end position="1023"/>
    </location>
</feature>
<protein>
    <recommendedName>
        <fullName evidence="3">At4g14310 8-bladed propeller domain-containing protein</fullName>
    </recommendedName>
</protein>
<evidence type="ECO:0000313" key="4">
    <source>
        <dbReference type="EMBL" id="KAG2654858.1"/>
    </source>
</evidence>
<feature type="compositionally biased region" description="Polar residues" evidence="2">
    <location>
        <begin position="552"/>
        <end position="563"/>
    </location>
</feature>
<feature type="region of interest" description="Disordered" evidence="2">
    <location>
        <begin position="94"/>
        <end position="171"/>
    </location>
</feature>
<feature type="compositionally biased region" description="Basic and acidic residues" evidence="2">
    <location>
        <begin position="316"/>
        <end position="330"/>
    </location>
</feature>
<feature type="region of interest" description="Disordered" evidence="2">
    <location>
        <begin position="267"/>
        <end position="294"/>
    </location>
</feature>
<gene>
    <name evidence="4" type="ORF">PVAP13_1NG563800</name>
</gene>
<feature type="region of interest" description="Disordered" evidence="2">
    <location>
        <begin position="311"/>
        <end position="330"/>
    </location>
</feature>
<reference evidence="4" key="1">
    <citation type="submission" date="2020-05" db="EMBL/GenBank/DDBJ databases">
        <title>WGS assembly of Panicum virgatum.</title>
        <authorList>
            <person name="Lovell J.T."/>
            <person name="Jenkins J."/>
            <person name="Shu S."/>
            <person name="Juenger T.E."/>
            <person name="Schmutz J."/>
        </authorList>
    </citation>
    <scope>NUCLEOTIDE SEQUENCE</scope>
    <source>
        <strain evidence="4">AP13</strain>
    </source>
</reference>
<dbReference type="Pfam" id="PF25465">
    <property type="entry name" value="Beta-prop_At4g14310"/>
    <property type="match status" value="1"/>
</dbReference>
<dbReference type="Proteomes" id="UP000823388">
    <property type="component" value="Chromosome 1N"/>
</dbReference>
<dbReference type="InterPro" id="IPR045289">
    <property type="entry name" value="At4g14310-like"/>
</dbReference>
<dbReference type="PANTHER" id="PTHR35492:SF1">
    <property type="entry name" value="TRANSDUCIN_WD40 REPEAT-LIKE SUPERFAMILY PROTEIN"/>
    <property type="match status" value="1"/>
</dbReference>
<dbReference type="EMBL" id="CM029038">
    <property type="protein sequence ID" value="KAG2654858.1"/>
    <property type="molecule type" value="Genomic_DNA"/>
</dbReference>
<dbReference type="AlphaFoldDB" id="A0A8T0X8A9"/>
<dbReference type="InterPro" id="IPR057442">
    <property type="entry name" value="Beta-prop_At4g14310"/>
</dbReference>
<feature type="compositionally biased region" description="Basic and acidic residues" evidence="2">
    <location>
        <begin position="148"/>
        <end position="171"/>
    </location>
</feature>
<feature type="coiled-coil region" evidence="1">
    <location>
        <begin position="369"/>
        <end position="422"/>
    </location>
</feature>
<evidence type="ECO:0000256" key="2">
    <source>
        <dbReference type="SAM" id="MobiDB-lite"/>
    </source>
</evidence>
<feature type="region of interest" description="Disordered" evidence="2">
    <location>
        <begin position="478"/>
        <end position="511"/>
    </location>
</feature>
<name>A0A8T0X8A9_PANVG</name>
<comment type="caution">
    <text evidence="4">The sequence shown here is derived from an EMBL/GenBank/DDBJ whole genome shotgun (WGS) entry which is preliminary data.</text>
</comment>
<proteinExistence type="predicted"/>
<feature type="region of interest" description="Disordered" evidence="2">
    <location>
        <begin position="582"/>
        <end position="609"/>
    </location>
</feature>
<feature type="compositionally biased region" description="Low complexity" evidence="2">
    <location>
        <begin position="108"/>
        <end position="118"/>
    </location>
</feature>
<dbReference type="InterPro" id="IPR011047">
    <property type="entry name" value="Quinoprotein_ADH-like_sf"/>
</dbReference>
<sequence length="1106" mass="120308">MSSRLKDRGGGGGKASATATASRPLTPKPFSISSSARRTTAAAAGKENSASKPVKPTSAVRWSTSSLPRASRIQSSVESSKLVSTLRASVLPGRASIGKDPVADAGLRRSVSGGIRSSSVEKGRRSVSVVGSRASEARRGSGGVGSDDIGKRREGFDAKGKGLDGIGRKRDDLDAKVKQTGEIDRKRESFDAKAKQIGGKRDSFCVNVSKQCDEIKAKTEITGVNMKKQSEEIVGRREDFDTKAKAGEEITRKKEGLNMKLVKEMHAKKSNSGEASSNAADFCPAQKDDEEGNGSVIPVFTVRVVDSIDVPGTMREQQKNNEECMKQEEKGKLADKIRVFERAAAGGEERSVKPVFGVNKYPSKLHEKLAALEGRVQKIATDIKKTKEMLDENNPDEPKQILSNIQKEITAIEKAISHVKDDNKIQLGTAGSSECESSHAESAAKCTVVKPSDLKHAGKGLNTDELEARFFPHHKLLRDRKSSTSAHQESSADAKKVCPGKTGPSAPATDVDENSITMEFLASLDGEENDFFKDRRAKKMEKNMICEVADATSKTSSQGSSKNPVGPNHKEEIELLASEKLEEFDEQENKPSMMVQEETEESSNDQLSGIGNKSSTGGWFVSEGEAVLLAHGDGTCSYYDIANHEFKSEYKPPSMVSNNMWGDCWLIRAPGVDGCSGRYVVAASAGNALEPGFCSWDYYTREVKAFHIDEEASHALAPPPRAVLGPLSNLGSSRSSSALSNGETQQWWYKPCGPLLLSTASKQKIVTAYDIRDGDVVMKWEVSNPVMGMEYSSPLQWRSRGKVVIAGSESIGLWDVNSLNPQPLLSVASSNKKVYCLHVNNTDAEVGGGVRQRVSSSEVEGNDGVFSTQESVNVFDFRVPAGIGLKIARHGGTANSIFSRGDSVFIGSTEGRLQIKGGLRSRVQQYSLRKGKLVATYELPEFNAHFHHSAITQVWGNSNLVLAACGMGLFAFDTYKEDMQPTYSFDRGNTIGVRETIGPDDLYCPTFDYSSSRVLLVSRDRPAHWSYALRLLYYPSDTSSWSSSPEFPLYWEHDGKFFCLCQSVSSSRNGNGTVFTALNFPALFKCSCSSLQSDSAYIRLYLNILT</sequence>
<feature type="compositionally biased region" description="Low complexity" evidence="2">
    <location>
        <begin position="125"/>
        <end position="134"/>
    </location>
</feature>
<evidence type="ECO:0000256" key="1">
    <source>
        <dbReference type="SAM" id="Coils"/>
    </source>
</evidence>
<accession>A0A8T0X8A9</accession>
<dbReference type="SUPFAM" id="SSF50998">
    <property type="entry name" value="Quinoprotein alcohol dehydrogenase-like"/>
    <property type="match status" value="1"/>
</dbReference>
<keyword evidence="5" id="KW-1185">Reference proteome</keyword>
<feature type="region of interest" description="Disordered" evidence="2">
    <location>
        <begin position="1"/>
        <end position="82"/>
    </location>
</feature>
<keyword evidence="1" id="KW-0175">Coiled coil</keyword>
<feature type="compositionally biased region" description="Polar residues" evidence="2">
    <location>
        <begin position="270"/>
        <end position="279"/>
    </location>
</feature>
<feature type="compositionally biased region" description="Low complexity" evidence="2">
    <location>
        <begin position="33"/>
        <end position="44"/>
    </location>
</feature>
<evidence type="ECO:0000259" key="3">
    <source>
        <dbReference type="Pfam" id="PF25465"/>
    </source>
</evidence>
<feature type="region of interest" description="Disordered" evidence="2">
    <location>
        <begin position="549"/>
        <end position="569"/>
    </location>
</feature>
<dbReference type="Gene3D" id="2.130.10.10">
    <property type="entry name" value="YVTN repeat-like/Quinoprotein amine dehydrogenase"/>
    <property type="match status" value="1"/>
</dbReference>
<dbReference type="PANTHER" id="PTHR35492">
    <property type="entry name" value="TRANSDUCIN/WD40 REPEAT-LIKE SUPERFAMILY PROTEIN"/>
    <property type="match status" value="1"/>
</dbReference>
<organism evidence="4 5">
    <name type="scientific">Panicum virgatum</name>
    <name type="common">Blackwell switchgrass</name>
    <dbReference type="NCBI Taxonomy" id="38727"/>
    <lineage>
        <taxon>Eukaryota</taxon>
        <taxon>Viridiplantae</taxon>
        <taxon>Streptophyta</taxon>
        <taxon>Embryophyta</taxon>
        <taxon>Tracheophyta</taxon>
        <taxon>Spermatophyta</taxon>
        <taxon>Magnoliopsida</taxon>
        <taxon>Liliopsida</taxon>
        <taxon>Poales</taxon>
        <taxon>Poaceae</taxon>
        <taxon>PACMAD clade</taxon>
        <taxon>Panicoideae</taxon>
        <taxon>Panicodae</taxon>
        <taxon>Paniceae</taxon>
        <taxon>Panicinae</taxon>
        <taxon>Panicum</taxon>
        <taxon>Panicum sect. Hiantes</taxon>
    </lineage>
</organism>
<feature type="compositionally biased region" description="Polar residues" evidence="2">
    <location>
        <begin position="60"/>
        <end position="82"/>
    </location>
</feature>